<dbReference type="STRING" id="984486.A0A1E3QRU9"/>
<evidence type="ECO:0000313" key="4">
    <source>
        <dbReference type="Proteomes" id="UP000094336"/>
    </source>
</evidence>
<dbReference type="AlphaFoldDB" id="A0A1E3QRU9"/>
<evidence type="ECO:0000259" key="2">
    <source>
        <dbReference type="Pfam" id="PF00855"/>
    </source>
</evidence>
<gene>
    <name evidence="3" type="ORF">BABINDRAFT_162033</name>
</gene>
<proteinExistence type="predicted"/>
<keyword evidence="4" id="KW-1185">Reference proteome</keyword>
<dbReference type="GeneID" id="30146990"/>
<dbReference type="Proteomes" id="UP000094336">
    <property type="component" value="Unassembled WGS sequence"/>
</dbReference>
<dbReference type="SUPFAM" id="SSF63748">
    <property type="entry name" value="Tudor/PWWP/MBT"/>
    <property type="match status" value="1"/>
</dbReference>
<evidence type="ECO:0000313" key="3">
    <source>
        <dbReference type="EMBL" id="ODQ79667.1"/>
    </source>
</evidence>
<dbReference type="OrthoDB" id="62853at2759"/>
<evidence type="ECO:0000256" key="1">
    <source>
        <dbReference type="SAM" id="MobiDB-lite"/>
    </source>
</evidence>
<feature type="region of interest" description="Disordered" evidence="1">
    <location>
        <begin position="294"/>
        <end position="319"/>
    </location>
</feature>
<reference evidence="4" key="1">
    <citation type="submission" date="2016-05" db="EMBL/GenBank/DDBJ databases">
        <title>Comparative genomics of biotechnologically important yeasts.</title>
        <authorList>
            <consortium name="DOE Joint Genome Institute"/>
            <person name="Riley R."/>
            <person name="Haridas S."/>
            <person name="Wolfe K.H."/>
            <person name="Lopes M.R."/>
            <person name="Hittinger C.T."/>
            <person name="Goker M."/>
            <person name="Salamov A."/>
            <person name="Wisecaver J."/>
            <person name="Long T.M."/>
            <person name="Aerts A.L."/>
            <person name="Barry K."/>
            <person name="Choi C."/>
            <person name="Clum A."/>
            <person name="Coughlan A.Y."/>
            <person name="Deshpande S."/>
            <person name="Douglass A.P."/>
            <person name="Hanson S.J."/>
            <person name="Klenk H.-P."/>
            <person name="Labutti K."/>
            <person name="Lapidus A."/>
            <person name="Lindquist E."/>
            <person name="Lipzen A."/>
            <person name="Meier-Kolthoff J.P."/>
            <person name="Ohm R.A."/>
            <person name="Otillar R.P."/>
            <person name="Pangilinan J."/>
            <person name="Peng Y."/>
            <person name="Rokas A."/>
            <person name="Rosa C.A."/>
            <person name="Scheuner C."/>
            <person name="Sibirny A.A."/>
            <person name="Slot J.C."/>
            <person name="Stielow J.B."/>
            <person name="Sun H."/>
            <person name="Kurtzman C.P."/>
            <person name="Blackwell M."/>
            <person name="Grigoriev I.V."/>
            <person name="Jeffries T.W."/>
        </authorList>
    </citation>
    <scope>NUCLEOTIDE SEQUENCE [LARGE SCALE GENOMIC DNA]</scope>
    <source>
        <strain evidence="4">NRRL Y-12698</strain>
    </source>
</reference>
<name>A0A1E3QRU9_9ASCO</name>
<dbReference type="InterPro" id="IPR000313">
    <property type="entry name" value="PWWP_dom"/>
</dbReference>
<feature type="domain" description="PWWP" evidence="2">
    <location>
        <begin position="1"/>
        <end position="84"/>
    </location>
</feature>
<sequence>MVIEESLLPADILKRKPKATTLSKKRRGKTATGSGEPIPVRFFADDTYNWMDAPDLSPLTLEMIGTFKKKGSKLFVAAYEFAANPPVMSDFAKWGSYGQDNVVEEEEPVKPVKRKAPEPRVPAKKSKPEPTKKAPVRVPKASKTKPRLVIADSSDDEFDLTDYEDDFGIDVPFGKELSDLLRKFEPVIVNAKIFFQKAYVNDINLDEKVSLAETVVAQTSKTLDTLLKNATVIPLSVVYKSSLFRVLLAILKRPELEALTRTDREWAKTYRKFQKLVAVWFDMEVQVDERWSMREEEKQQTETTPETEVKPEAEAVAEI</sequence>
<protein>
    <recommendedName>
        <fullName evidence="2">PWWP domain-containing protein</fullName>
    </recommendedName>
</protein>
<dbReference type="Pfam" id="PF00855">
    <property type="entry name" value="PWWP"/>
    <property type="match status" value="1"/>
</dbReference>
<dbReference type="Gene3D" id="2.30.30.140">
    <property type="match status" value="1"/>
</dbReference>
<organism evidence="3 4">
    <name type="scientific">Babjeviella inositovora NRRL Y-12698</name>
    <dbReference type="NCBI Taxonomy" id="984486"/>
    <lineage>
        <taxon>Eukaryota</taxon>
        <taxon>Fungi</taxon>
        <taxon>Dikarya</taxon>
        <taxon>Ascomycota</taxon>
        <taxon>Saccharomycotina</taxon>
        <taxon>Pichiomycetes</taxon>
        <taxon>Serinales incertae sedis</taxon>
        <taxon>Babjeviella</taxon>
    </lineage>
</organism>
<dbReference type="RefSeq" id="XP_018984995.1">
    <property type="nucleotide sequence ID" value="XM_019129137.1"/>
</dbReference>
<dbReference type="EMBL" id="KV454432">
    <property type="protein sequence ID" value="ODQ79667.1"/>
    <property type="molecule type" value="Genomic_DNA"/>
</dbReference>
<accession>A0A1E3QRU9</accession>
<feature type="region of interest" description="Disordered" evidence="1">
    <location>
        <begin position="105"/>
        <end position="138"/>
    </location>
</feature>